<dbReference type="RefSeq" id="XP_013332746.1">
    <property type="nucleotide sequence ID" value="XM_013477292.1"/>
</dbReference>
<evidence type="ECO:0000313" key="4">
    <source>
        <dbReference type="Proteomes" id="UP000030763"/>
    </source>
</evidence>
<dbReference type="Proteomes" id="UP000030763">
    <property type="component" value="Unassembled WGS sequence"/>
</dbReference>
<sequence length="234" mass="25190">MVHKKSVGRKNVSADEEAVAQSAAATAAAAEAEKDNNINNISSSSSDSGTDDEEEHKNKEEIQKEEEQQVEFSPSKYRQSRNERKARKAVLKLGLKQVPDVVRVILRKSKQAWYIISKPDVFKSLTSDTYIIFGQAEKAAQRFTQDMMGSLSTSAGGRDDLGVTGGGGGGGEGGEEGEGGGEGGGEEEEEEAEGLDKKDIDLIVQQIKCTRKEAIDALRKNGNDIVEAILQLTS</sequence>
<keyword evidence="4" id="KW-1185">Reference proteome</keyword>
<name>U6LWJ3_EIMMA</name>
<dbReference type="EMBL" id="HG718800">
    <property type="protein sequence ID" value="CDJ56096.1"/>
    <property type="molecule type" value="Genomic_DNA"/>
</dbReference>
<dbReference type="Gene3D" id="2.20.70.30">
    <property type="entry name" value="Nascent polypeptide-associated complex domain"/>
    <property type="match status" value="1"/>
</dbReference>
<dbReference type="Pfam" id="PF19026">
    <property type="entry name" value="UBA_HYPK"/>
    <property type="match status" value="1"/>
</dbReference>
<dbReference type="PANTHER" id="PTHR21713">
    <property type="entry name" value="NASCENT POLYPEPTIDE ASSOCIATED COMPLEX ALPHA SUBUNIT-RELATED"/>
    <property type="match status" value="1"/>
</dbReference>
<feature type="compositionally biased region" description="Basic and acidic residues" evidence="1">
    <location>
        <begin position="55"/>
        <end position="67"/>
    </location>
</feature>
<dbReference type="Pfam" id="PF01849">
    <property type="entry name" value="NAC"/>
    <property type="match status" value="1"/>
</dbReference>
<dbReference type="OrthoDB" id="3169036at2759"/>
<dbReference type="GeneID" id="25338878"/>
<feature type="compositionally biased region" description="Low complexity" evidence="1">
    <location>
        <begin position="19"/>
        <end position="30"/>
    </location>
</feature>
<gene>
    <name evidence="3" type="ORF">EMWEY_00048920</name>
</gene>
<dbReference type="VEuPathDB" id="ToxoDB:EMWEY_00048920"/>
<feature type="compositionally biased region" description="Gly residues" evidence="1">
    <location>
        <begin position="163"/>
        <end position="172"/>
    </location>
</feature>
<proteinExistence type="predicted"/>
<evidence type="ECO:0000256" key="1">
    <source>
        <dbReference type="SAM" id="MobiDB-lite"/>
    </source>
</evidence>
<accession>U6LWJ3</accession>
<feature type="domain" description="NAC-A/B" evidence="2">
    <location>
        <begin position="80"/>
        <end position="145"/>
    </location>
</feature>
<protein>
    <submittedName>
        <fullName evidence="3">Nascent polypeptide-associated complex alpha chain, putative</fullName>
    </submittedName>
</protein>
<dbReference type="InterPro" id="IPR044034">
    <property type="entry name" value="NAC-like_UBA"/>
</dbReference>
<dbReference type="SMART" id="SM01407">
    <property type="entry name" value="NAC"/>
    <property type="match status" value="1"/>
</dbReference>
<feature type="compositionally biased region" description="Acidic residues" evidence="1">
    <location>
        <begin position="173"/>
        <end position="193"/>
    </location>
</feature>
<dbReference type="CDD" id="cd14278">
    <property type="entry name" value="UBA_NAC_like"/>
    <property type="match status" value="1"/>
</dbReference>
<evidence type="ECO:0000313" key="3">
    <source>
        <dbReference type="EMBL" id="CDJ56096.1"/>
    </source>
</evidence>
<reference evidence="3" key="2">
    <citation type="submission" date="2013-10" db="EMBL/GenBank/DDBJ databases">
        <authorList>
            <person name="Aslett M."/>
        </authorList>
    </citation>
    <scope>NUCLEOTIDE SEQUENCE [LARGE SCALE GENOMIC DNA]</scope>
    <source>
        <strain evidence="3">Weybridge</strain>
    </source>
</reference>
<dbReference type="InterPro" id="IPR002715">
    <property type="entry name" value="Nas_poly-pep-assoc_cplx_dom"/>
</dbReference>
<reference evidence="3" key="1">
    <citation type="submission" date="2013-10" db="EMBL/GenBank/DDBJ databases">
        <title>Genomic analysis of the causative agents of coccidiosis in chickens.</title>
        <authorList>
            <person name="Reid A.J."/>
            <person name="Blake D."/>
            <person name="Billington K."/>
            <person name="Browne H."/>
            <person name="Dunn M."/>
            <person name="Hung S."/>
            <person name="Kawahara F."/>
            <person name="Miranda-Saavedra D."/>
            <person name="Mourier T."/>
            <person name="Nagra H."/>
            <person name="Otto T.D."/>
            <person name="Rawlings N."/>
            <person name="Sanchez A."/>
            <person name="Sanders M."/>
            <person name="Subramaniam C."/>
            <person name="Tay Y."/>
            <person name="Dear P."/>
            <person name="Doerig C."/>
            <person name="Gruber A."/>
            <person name="Parkinson J."/>
            <person name="Shirley M."/>
            <person name="Wan K.L."/>
            <person name="Berriman M."/>
            <person name="Tomley F."/>
            <person name="Pain A."/>
        </authorList>
    </citation>
    <scope>NUCLEOTIDE SEQUENCE [LARGE SCALE GENOMIC DNA]</scope>
    <source>
        <strain evidence="3">Weybridge</strain>
    </source>
</reference>
<dbReference type="GO" id="GO:0005854">
    <property type="term" value="C:nascent polypeptide-associated complex"/>
    <property type="evidence" value="ECO:0007669"/>
    <property type="project" value="InterPro"/>
</dbReference>
<dbReference type="CDD" id="cd22054">
    <property type="entry name" value="NAC_NACA"/>
    <property type="match status" value="1"/>
</dbReference>
<dbReference type="InterPro" id="IPR038187">
    <property type="entry name" value="NAC_A/B_dom_sf"/>
</dbReference>
<dbReference type="InterPro" id="IPR016641">
    <property type="entry name" value="EGD2/NACA0like"/>
</dbReference>
<feature type="region of interest" description="Disordered" evidence="1">
    <location>
        <begin position="150"/>
        <end position="198"/>
    </location>
</feature>
<evidence type="ECO:0000259" key="2">
    <source>
        <dbReference type="PROSITE" id="PS51151"/>
    </source>
</evidence>
<dbReference type="Gene3D" id="1.10.8.10">
    <property type="entry name" value="DNA helicase RuvA subunit, C-terminal domain"/>
    <property type="match status" value="1"/>
</dbReference>
<feature type="compositionally biased region" description="Low complexity" evidence="1">
    <location>
        <begin position="37"/>
        <end position="48"/>
    </location>
</feature>
<dbReference type="PROSITE" id="PS51151">
    <property type="entry name" value="NAC_AB"/>
    <property type="match status" value="1"/>
</dbReference>
<organism evidence="3 4">
    <name type="scientific">Eimeria maxima</name>
    <name type="common">Coccidian parasite</name>
    <dbReference type="NCBI Taxonomy" id="5804"/>
    <lineage>
        <taxon>Eukaryota</taxon>
        <taxon>Sar</taxon>
        <taxon>Alveolata</taxon>
        <taxon>Apicomplexa</taxon>
        <taxon>Conoidasida</taxon>
        <taxon>Coccidia</taxon>
        <taxon>Eucoccidiorida</taxon>
        <taxon>Eimeriorina</taxon>
        <taxon>Eimeriidae</taxon>
        <taxon>Eimeria</taxon>
    </lineage>
</organism>
<dbReference type="AlphaFoldDB" id="U6LWJ3"/>
<feature type="region of interest" description="Disordered" evidence="1">
    <location>
        <begin position="1"/>
        <end position="84"/>
    </location>
</feature>